<dbReference type="Proteomes" id="UP001260534">
    <property type="component" value="Unassembled WGS sequence"/>
</dbReference>
<evidence type="ECO:0000313" key="2">
    <source>
        <dbReference type="Proteomes" id="UP001260534"/>
    </source>
</evidence>
<keyword evidence="2" id="KW-1185">Reference proteome</keyword>
<protein>
    <submittedName>
        <fullName evidence="1">Uncharacterized protein</fullName>
    </submittedName>
</protein>
<name>A0ABU2I1M0_9XANT</name>
<reference evidence="1 2" key="1">
    <citation type="submission" date="2023-01" db="EMBL/GenBank/DDBJ databases">
        <title>Xanthomonas hawaiianensis sp. nov. isolated from Araceae family in Hawaii.</title>
        <authorList>
            <person name="Chunag S.-C."/>
            <person name="Dobhal S."/>
            <person name="Alvarez A."/>
            <person name="Arif M."/>
        </authorList>
    </citation>
    <scope>NUCLEOTIDE SEQUENCE [LARGE SCALE GENOMIC DNA]</scope>
    <source>
        <strain evidence="1 2">A2111</strain>
    </source>
</reference>
<sequence>MKMREEGTLTDIDHEQMDGFLGNVLDQYKEGGLSRGEAISLIAHVMAALDLDNYSEAKSWFANHKKFIEEGKRITRSSGR</sequence>
<accession>A0ABU2I1M0</accession>
<evidence type="ECO:0000313" key="1">
    <source>
        <dbReference type="EMBL" id="MDS9992034.1"/>
    </source>
</evidence>
<dbReference type="RefSeq" id="WP_209230628.1">
    <property type="nucleotide sequence ID" value="NZ_JAGHXG010000008.1"/>
</dbReference>
<proteinExistence type="predicted"/>
<gene>
    <name evidence="1" type="ORF">PNQ69_04570</name>
</gene>
<dbReference type="EMBL" id="JAQMHB010000001">
    <property type="protein sequence ID" value="MDS9992034.1"/>
    <property type="molecule type" value="Genomic_DNA"/>
</dbReference>
<organism evidence="1 2">
    <name type="scientific">Xanthomonas hawaiiensis</name>
    <dbReference type="NCBI Taxonomy" id="3003247"/>
    <lineage>
        <taxon>Bacteria</taxon>
        <taxon>Pseudomonadati</taxon>
        <taxon>Pseudomonadota</taxon>
        <taxon>Gammaproteobacteria</taxon>
        <taxon>Lysobacterales</taxon>
        <taxon>Lysobacteraceae</taxon>
        <taxon>Xanthomonas</taxon>
    </lineage>
</organism>
<comment type="caution">
    <text evidence="1">The sequence shown here is derived from an EMBL/GenBank/DDBJ whole genome shotgun (WGS) entry which is preliminary data.</text>
</comment>